<dbReference type="OMA" id="PWLFKHP"/>
<evidence type="ECO:0000256" key="1">
    <source>
        <dbReference type="PROSITE-ProRule" id="PRU00042"/>
    </source>
</evidence>
<evidence type="ECO:0000313" key="5">
    <source>
        <dbReference type="Proteomes" id="UP000275408"/>
    </source>
</evidence>
<dbReference type="SMART" id="SM00355">
    <property type="entry name" value="ZnF_C2H2"/>
    <property type="match status" value="2"/>
</dbReference>
<feature type="domain" description="C2H2-type" evidence="3">
    <location>
        <begin position="167"/>
        <end position="195"/>
    </location>
</feature>
<feature type="compositionally biased region" description="Basic and acidic residues" evidence="2">
    <location>
        <begin position="299"/>
        <end position="313"/>
    </location>
</feature>
<dbReference type="PROSITE" id="PS00028">
    <property type="entry name" value="ZINC_FINGER_C2H2_1"/>
    <property type="match status" value="1"/>
</dbReference>
<keyword evidence="1" id="KW-0863">Zinc-finger</keyword>
<evidence type="ECO:0000313" key="4">
    <source>
        <dbReference type="EMBL" id="RMX53971.1"/>
    </source>
</evidence>
<keyword evidence="1" id="KW-0479">Metal-binding</keyword>
<dbReference type="Proteomes" id="UP000275408">
    <property type="component" value="Unassembled WGS sequence"/>
</dbReference>
<dbReference type="GO" id="GO:0008270">
    <property type="term" value="F:zinc ion binding"/>
    <property type="evidence" value="ECO:0007669"/>
    <property type="project" value="UniProtKB-KW"/>
</dbReference>
<protein>
    <recommendedName>
        <fullName evidence="3">C2H2-type domain-containing protein</fullName>
    </recommendedName>
</protein>
<dbReference type="PROSITE" id="PS50157">
    <property type="entry name" value="ZINC_FINGER_C2H2_2"/>
    <property type="match status" value="1"/>
</dbReference>
<organism evidence="4 5">
    <name type="scientific">Pocillopora damicornis</name>
    <name type="common">Cauliflower coral</name>
    <name type="synonym">Millepora damicornis</name>
    <dbReference type="NCBI Taxonomy" id="46731"/>
    <lineage>
        <taxon>Eukaryota</taxon>
        <taxon>Metazoa</taxon>
        <taxon>Cnidaria</taxon>
        <taxon>Anthozoa</taxon>
        <taxon>Hexacorallia</taxon>
        <taxon>Scleractinia</taxon>
        <taxon>Astrocoeniina</taxon>
        <taxon>Pocilloporidae</taxon>
        <taxon>Pocillopora</taxon>
    </lineage>
</organism>
<evidence type="ECO:0000259" key="3">
    <source>
        <dbReference type="PROSITE" id="PS50157"/>
    </source>
</evidence>
<evidence type="ECO:0000256" key="2">
    <source>
        <dbReference type="SAM" id="MobiDB-lite"/>
    </source>
</evidence>
<dbReference type="OrthoDB" id="5958423at2759"/>
<gene>
    <name evidence="4" type="ORF">pdam_00014902</name>
</gene>
<name>A0A3M6UJW4_POCDA</name>
<feature type="compositionally biased region" description="Polar residues" evidence="2">
    <location>
        <begin position="326"/>
        <end position="337"/>
    </location>
</feature>
<keyword evidence="1" id="KW-0862">Zinc</keyword>
<comment type="caution">
    <text evidence="4">The sequence shown here is derived from an EMBL/GenBank/DDBJ whole genome shotgun (WGS) entry which is preliminary data.</text>
</comment>
<sequence length="351" mass="39639">MNSNRRIVFFVEWDTDFVSFIKGITLSPSLRGVIVLHIFYRQEISTKFLPKYKPWLFKHPAASEQESSAWDLLESYVKRFNFGANYSLSTPHEKRRPGTAKTSASLGSRGGSDAFVGKSVPTQAYYVISKSTERCKKLAETVDQMQQVKLECVEFTTTTTLLDFLQFKCPYCRIAFTEKRELDIHDRESHGFVCPNQECKFNAKENSFRGETELKEHIKNQLRCTFCPTKVFCSSDVLELHKRSSHKKCPCPCGKYYGERLSYLDHFFAVYPSPSSITSSPSAGERQTKGELGNNRGHLHVDSSRKSAADKLKNNLSEYSAEPSRVNGQSPNKSADSCSLGGSKENVAHEG</sequence>
<dbReference type="InterPro" id="IPR013087">
    <property type="entry name" value="Znf_C2H2_type"/>
</dbReference>
<dbReference type="EMBL" id="RCHS01001351">
    <property type="protein sequence ID" value="RMX53971.1"/>
    <property type="molecule type" value="Genomic_DNA"/>
</dbReference>
<feature type="region of interest" description="Disordered" evidence="2">
    <location>
        <begin position="276"/>
        <end position="351"/>
    </location>
</feature>
<keyword evidence="5" id="KW-1185">Reference proteome</keyword>
<dbReference type="AlphaFoldDB" id="A0A3M6UJW4"/>
<accession>A0A3M6UJW4</accession>
<proteinExistence type="predicted"/>
<reference evidence="4 5" key="1">
    <citation type="journal article" date="2018" name="Sci. Rep.">
        <title>Comparative analysis of the Pocillopora damicornis genome highlights role of immune system in coral evolution.</title>
        <authorList>
            <person name="Cunning R."/>
            <person name="Bay R.A."/>
            <person name="Gillette P."/>
            <person name="Baker A.C."/>
            <person name="Traylor-Knowles N."/>
        </authorList>
    </citation>
    <scope>NUCLEOTIDE SEQUENCE [LARGE SCALE GENOMIC DNA]</scope>
    <source>
        <strain evidence="4">RSMAS</strain>
        <tissue evidence="4">Whole animal</tissue>
    </source>
</reference>